<dbReference type="OMA" id="EQVHMYH"/>
<dbReference type="PANTHER" id="PTHR10019">
    <property type="entry name" value="SNF5"/>
    <property type="match status" value="1"/>
</dbReference>
<feature type="coiled-coil region" evidence="6">
    <location>
        <begin position="201"/>
        <end position="228"/>
    </location>
</feature>
<dbReference type="InterPro" id="IPR006939">
    <property type="entry name" value="SNF5"/>
</dbReference>
<protein>
    <recommendedName>
        <fullName evidence="10">SWI/SNF chromatin-remodeling complex subunit SNF5</fullName>
    </recommendedName>
</protein>
<feature type="region of interest" description="Disordered" evidence="7">
    <location>
        <begin position="49"/>
        <end position="87"/>
    </location>
</feature>
<dbReference type="GeneID" id="5128627"/>
<dbReference type="RefSeq" id="XP_001487482.2">
    <property type="nucleotide sequence ID" value="XM_001487432.1"/>
</dbReference>
<evidence type="ECO:0000256" key="1">
    <source>
        <dbReference type="ARBA" id="ARBA00004123"/>
    </source>
</evidence>
<organism evidence="8 9">
    <name type="scientific">Meyerozyma guilliermondii (strain ATCC 6260 / CBS 566 / DSM 6381 / JCM 1539 / NBRC 10279 / NRRL Y-324)</name>
    <name type="common">Yeast</name>
    <name type="synonym">Candida guilliermondii</name>
    <dbReference type="NCBI Taxonomy" id="294746"/>
    <lineage>
        <taxon>Eukaryota</taxon>
        <taxon>Fungi</taxon>
        <taxon>Dikarya</taxon>
        <taxon>Ascomycota</taxon>
        <taxon>Saccharomycotina</taxon>
        <taxon>Pichiomycetes</taxon>
        <taxon>Debaryomycetaceae</taxon>
        <taxon>Meyerozyma</taxon>
    </lineage>
</organism>
<proteinExistence type="inferred from homology"/>
<evidence type="ECO:0008006" key="10">
    <source>
        <dbReference type="Google" id="ProtNLM"/>
    </source>
</evidence>
<dbReference type="OrthoDB" id="515064at2759"/>
<evidence type="ECO:0000256" key="5">
    <source>
        <dbReference type="ARBA" id="ARBA00023242"/>
    </source>
</evidence>
<keyword evidence="4" id="KW-0804">Transcription</keyword>
<keyword evidence="9" id="KW-1185">Reference proteome</keyword>
<evidence type="ECO:0000313" key="8">
    <source>
        <dbReference type="EMBL" id="EDK36761.2"/>
    </source>
</evidence>
<keyword evidence="3" id="KW-0805">Transcription regulation</keyword>
<evidence type="ECO:0000256" key="4">
    <source>
        <dbReference type="ARBA" id="ARBA00023163"/>
    </source>
</evidence>
<dbReference type="GO" id="GO:0006338">
    <property type="term" value="P:chromatin remodeling"/>
    <property type="evidence" value="ECO:0007669"/>
    <property type="project" value="InterPro"/>
</dbReference>
<dbReference type="KEGG" id="pgu:PGUG_00859"/>
<dbReference type="STRING" id="294746.A5DC54"/>
<evidence type="ECO:0000256" key="6">
    <source>
        <dbReference type="SAM" id="Coils"/>
    </source>
</evidence>
<keyword evidence="6" id="KW-0175">Coiled coil</keyword>
<dbReference type="VEuPathDB" id="FungiDB:PGUG_00859"/>
<feature type="compositionally biased region" description="Low complexity" evidence="7">
    <location>
        <begin position="49"/>
        <end position="74"/>
    </location>
</feature>
<feature type="region of interest" description="Disordered" evidence="7">
    <location>
        <begin position="517"/>
        <end position="557"/>
    </location>
</feature>
<comment type="similarity">
    <text evidence="2">Belongs to the SNF5 family.</text>
</comment>
<evidence type="ECO:0000256" key="3">
    <source>
        <dbReference type="ARBA" id="ARBA00023015"/>
    </source>
</evidence>
<reference evidence="8 9" key="1">
    <citation type="journal article" date="2009" name="Nature">
        <title>Evolution of pathogenicity and sexual reproduction in eight Candida genomes.</title>
        <authorList>
            <person name="Butler G."/>
            <person name="Rasmussen M.D."/>
            <person name="Lin M.F."/>
            <person name="Santos M.A."/>
            <person name="Sakthikumar S."/>
            <person name="Munro C.A."/>
            <person name="Rheinbay E."/>
            <person name="Grabherr M."/>
            <person name="Forche A."/>
            <person name="Reedy J.L."/>
            <person name="Agrafioti I."/>
            <person name="Arnaud M.B."/>
            <person name="Bates S."/>
            <person name="Brown A.J."/>
            <person name="Brunke S."/>
            <person name="Costanzo M.C."/>
            <person name="Fitzpatrick D.A."/>
            <person name="de Groot P.W."/>
            <person name="Harris D."/>
            <person name="Hoyer L.L."/>
            <person name="Hube B."/>
            <person name="Klis F.M."/>
            <person name="Kodira C."/>
            <person name="Lennard N."/>
            <person name="Logue M.E."/>
            <person name="Martin R."/>
            <person name="Neiman A.M."/>
            <person name="Nikolaou E."/>
            <person name="Quail M.A."/>
            <person name="Quinn J."/>
            <person name="Santos M.C."/>
            <person name="Schmitzberger F.F."/>
            <person name="Sherlock G."/>
            <person name="Shah P."/>
            <person name="Silverstein K.A."/>
            <person name="Skrzypek M.S."/>
            <person name="Soll D."/>
            <person name="Staggs R."/>
            <person name="Stansfield I."/>
            <person name="Stumpf M.P."/>
            <person name="Sudbery P.E."/>
            <person name="Srikantha T."/>
            <person name="Zeng Q."/>
            <person name="Berman J."/>
            <person name="Berriman M."/>
            <person name="Heitman J."/>
            <person name="Gow N.A."/>
            <person name="Lorenz M.C."/>
            <person name="Birren B.W."/>
            <person name="Kellis M."/>
            <person name="Cuomo C.A."/>
        </authorList>
    </citation>
    <scope>NUCLEOTIDE SEQUENCE [LARGE SCALE GENOMIC DNA]</scope>
    <source>
        <strain evidence="9">ATCC 6260 / CBS 566 / DSM 6381 / JCM 1539 / NBRC 10279 / NRRL Y-324</strain>
    </source>
</reference>
<keyword evidence="5" id="KW-0539">Nucleus</keyword>
<comment type="subcellular location">
    <subcellularLocation>
        <location evidence="1">Nucleus</location>
    </subcellularLocation>
</comment>
<dbReference type="Proteomes" id="UP000001997">
    <property type="component" value="Unassembled WGS sequence"/>
</dbReference>
<gene>
    <name evidence="8" type="ORF">PGUG_00859</name>
</gene>
<sequence>MSYQGPPRTEGQQRMMSMLPPQFANLTPAQLEQLKNQPHFQSMMRNYLQRQQQVQRQQVPPPHQAQQAQQIPQQVLGGARQAGQIPPQNFNMGQNTALGQPVGPAGMGGPSFSNINARNTLHQRRQASQGAPGQVTMSALPMQYSIVAPGYKIPSEVLKKVSFPQLESLHKWSEKLKEEGKEVPYDLKLYEHLITKDAEYLKRFAVQRESSKEEIETLLRDIKSYNEIKQLRMNSIALSAKNQLNNSIWGEGYQGYGNGMTNSSTKLVYPQQNRKYPSSLEVAYTDRQVNELVARKLAQNPRQSLVPIRLEFESERDKFKLRDTFLWDMDEPIVRLESFIQQLLEDYRFIPQTHYSAILASAKEQITDFRRVPDEMVGELRVPIRIDITINNTQLIDQFEWDILNYNDNDPEDFARTMCEEMELPGEFGTCISHSIREQAQLFHRALLFVGYSFDGSPINEDEIRGHQLPSLKIDSNGEDFYSILRNPNAVADYSPALLKLTQLEIERLDKEIEREARRKRRHNLTEESGTGRGSSRRGALTTARGGPSLPDLSDMPKTFRTPAPSSILPGAVDLGVPDIYTYNEVYGMKTQIRNPVPSSEPRVKYSHNGGRFIVTIKVP</sequence>
<evidence type="ECO:0000256" key="2">
    <source>
        <dbReference type="ARBA" id="ARBA00010239"/>
    </source>
</evidence>
<evidence type="ECO:0000256" key="7">
    <source>
        <dbReference type="SAM" id="MobiDB-lite"/>
    </source>
</evidence>
<dbReference type="AlphaFoldDB" id="A5DC54"/>
<dbReference type="eggNOG" id="KOG1649">
    <property type="taxonomic scope" value="Eukaryota"/>
</dbReference>
<accession>A5DC54</accession>
<evidence type="ECO:0000313" key="9">
    <source>
        <dbReference type="Proteomes" id="UP000001997"/>
    </source>
</evidence>
<dbReference type="EMBL" id="CH408155">
    <property type="protein sequence ID" value="EDK36761.2"/>
    <property type="molecule type" value="Genomic_DNA"/>
</dbReference>
<dbReference type="HOGENOM" id="CLU_014087_1_0_1"/>
<dbReference type="InParanoid" id="A5DC54"/>
<dbReference type="Pfam" id="PF04855">
    <property type="entry name" value="SNF5"/>
    <property type="match status" value="1"/>
</dbReference>
<dbReference type="FunCoup" id="A5DC54">
    <property type="interactions" value="426"/>
</dbReference>
<name>A5DC54_PICGU</name>
<dbReference type="GO" id="GO:0000228">
    <property type="term" value="C:nuclear chromosome"/>
    <property type="evidence" value="ECO:0007669"/>
    <property type="project" value="InterPro"/>
</dbReference>